<reference evidence="1" key="1">
    <citation type="journal article" date="2015" name="Nature">
        <title>Complex archaea that bridge the gap between prokaryotes and eukaryotes.</title>
        <authorList>
            <person name="Spang A."/>
            <person name="Saw J.H."/>
            <person name="Jorgensen S.L."/>
            <person name="Zaremba-Niedzwiedzka K."/>
            <person name="Martijn J."/>
            <person name="Lind A.E."/>
            <person name="van Eijk R."/>
            <person name="Schleper C."/>
            <person name="Guy L."/>
            <person name="Ettema T.J."/>
        </authorList>
    </citation>
    <scope>NUCLEOTIDE SEQUENCE</scope>
</reference>
<name>A0A0F9M461_9ZZZZ</name>
<protein>
    <submittedName>
        <fullName evidence="1">Uncharacterized protein</fullName>
    </submittedName>
</protein>
<sequence>MIQNGTMQDVKLKLRDGSKITKVELVDFDICLLFTFEDGIEIRVEVF</sequence>
<dbReference type="EMBL" id="LAZR01010983">
    <property type="protein sequence ID" value="KKM64022.1"/>
    <property type="molecule type" value="Genomic_DNA"/>
</dbReference>
<evidence type="ECO:0000313" key="1">
    <source>
        <dbReference type="EMBL" id="KKM64022.1"/>
    </source>
</evidence>
<gene>
    <name evidence="1" type="ORF">LCGC14_1505570</name>
</gene>
<dbReference type="AlphaFoldDB" id="A0A0F9M461"/>
<proteinExistence type="predicted"/>
<organism evidence="1">
    <name type="scientific">marine sediment metagenome</name>
    <dbReference type="NCBI Taxonomy" id="412755"/>
    <lineage>
        <taxon>unclassified sequences</taxon>
        <taxon>metagenomes</taxon>
        <taxon>ecological metagenomes</taxon>
    </lineage>
</organism>
<comment type="caution">
    <text evidence="1">The sequence shown here is derived from an EMBL/GenBank/DDBJ whole genome shotgun (WGS) entry which is preliminary data.</text>
</comment>
<accession>A0A0F9M461</accession>